<dbReference type="RefSeq" id="WP_168911020.1">
    <property type="nucleotide sequence ID" value="NZ_JABACI010000001.1"/>
</dbReference>
<name>A0ABX1K6L0_9MICO</name>
<accession>A0ABX1K6L0</accession>
<organism evidence="1 2">
    <name type="scientific">Microbacterium salsuginis</name>
    <dbReference type="NCBI Taxonomy" id="2722803"/>
    <lineage>
        <taxon>Bacteria</taxon>
        <taxon>Bacillati</taxon>
        <taxon>Actinomycetota</taxon>
        <taxon>Actinomycetes</taxon>
        <taxon>Micrococcales</taxon>
        <taxon>Microbacteriaceae</taxon>
        <taxon>Microbacterium</taxon>
    </lineage>
</organism>
<proteinExistence type="predicted"/>
<comment type="caution">
    <text evidence="1">The sequence shown here is derived from an EMBL/GenBank/DDBJ whole genome shotgun (WGS) entry which is preliminary data.</text>
</comment>
<evidence type="ECO:0000313" key="1">
    <source>
        <dbReference type="EMBL" id="NLP82519.1"/>
    </source>
</evidence>
<dbReference type="EMBL" id="JABACI010000001">
    <property type="protein sequence ID" value="NLP82519.1"/>
    <property type="molecule type" value="Genomic_DNA"/>
</dbReference>
<dbReference type="Proteomes" id="UP001429745">
    <property type="component" value="Unassembled WGS sequence"/>
</dbReference>
<reference evidence="1 2" key="1">
    <citation type="submission" date="2020-04" db="EMBL/GenBank/DDBJ databases">
        <title>CFH 90308 Microbacterium sp.</title>
        <authorList>
            <person name="Nie G."/>
            <person name="Ming H."/>
            <person name="Xia T."/>
        </authorList>
    </citation>
    <scope>NUCLEOTIDE SEQUENCE [LARGE SCALE GENOMIC DNA]</scope>
    <source>
        <strain evidence="1 2">CFH 90308</strain>
    </source>
</reference>
<keyword evidence="2" id="KW-1185">Reference proteome</keyword>
<sequence length="95" mass="10414">MTTRHQLVINGHTYPLADDDRVVDVKHAILTAVHDGGAFVEVPAGAITTAEVLVTPATAVFIEHIDVADNGHYELRELETLRSESGHDDETDLWI</sequence>
<gene>
    <name evidence="1" type="ORF">HF576_01530</name>
</gene>
<protein>
    <submittedName>
        <fullName evidence="1">Uncharacterized protein</fullName>
    </submittedName>
</protein>
<evidence type="ECO:0000313" key="2">
    <source>
        <dbReference type="Proteomes" id="UP001429745"/>
    </source>
</evidence>